<keyword evidence="3" id="KW-1185">Reference proteome</keyword>
<evidence type="ECO:0000256" key="1">
    <source>
        <dbReference type="SAM" id="MobiDB-lite"/>
    </source>
</evidence>
<name>A0ABT2SMP9_9FIRM</name>
<dbReference type="RefSeq" id="WP_262655038.1">
    <property type="nucleotide sequence ID" value="NZ_JAOQKE010000013.1"/>
</dbReference>
<gene>
    <name evidence="2" type="ORF">OCV47_10475</name>
</gene>
<comment type="caution">
    <text evidence="2">The sequence shown here is derived from an EMBL/GenBank/DDBJ whole genome shotgun (WGS) entry which is preliminary data.</text>
</comment>
<dbReference type="EMBL" id="JAOQKE010000013">
    <property type="protein sequence ID" value="MCU6725770.1"/>
    <property type="molecule type" value="Genomic_DNA"/>
</dbReference>
<proteinExistence type="predicted"/>
<reference evidence="2 3" key="1">
    <citation type="journal article" date="2021" name="ISME Commun">
        <title>Automated analysis of genomic sequences facilitates high-throughput and comprehensive description of bacteria.</title>
        <authorList>
            <person name="Hitch T.C.A."/>
        </authorList>
    </citation>
    <scope>NUCLEOTIDE SEQUENCE [LARGE SCALE GENOMIC DNA]</scope>
    <source>
        <strain evidence="2 3">Sanger_29</strain>
    </source>
</reference>
<evidence type="ECO:0000313" key="2">
    <source>
        <dbReference type="EMBL" id="MCU6725770.1"/>
    </source>
</evidence>
<sequence length="67" mass="7383">MKIYSPNKNYTGVSASVPFCNGVGETEDPHLIEWFKEHGYELEKTPKKGKQGKKEEADAAGPALMEA</sequence>
<feature type="compositionally biased region" description="Basic and acidic residues" evidence="1">
    <location>
        <begin position="43"/>
        <end position="57"/>
    </location>
</feature>
<dbReference type="Proteomes" id="UP001652338">
    <property type="component" value="Unassembled WGS sequence"/>
</dbReference>
<organism evidence="2 3">
    <name type="scientific">Muricoprocola aceti</name>
    <dbReference type="NCBI Taxonomy" id="2981772"/>
    <lineage>
        <taxon>Bacteria</taxon>
        <taxon>Bacillati</taxon>
        <taxon>Bacillota</taxon>
        <taxon>Clostridia</taxon>
        <taxon>Lachnospirales</taxon>
        <taxon>Lachnospiraceae</taxon>
        <taxon>Muricoprocola</taxon>
    </lineage>
</organism>
<feature type="region of interest" description="Disordered" evidence="1">
    <location>
        <begin position="43"/>
        <end position="67"/>
    </location>
</feature>
<accession>A0ABT2SMP9</accession>
<protein>
    <submittedName>
        <fullName evidence="2">Uncharacterized protein</fullName>
    </submittedName>
</protein>
<evidence type="ECO:0000313" key="3">
    <source>
        <dbReference type="Proteomes" id="UP001652338"/>
    </source>
</evidence>